<dbReference type="Proteomes" id="UP000476055">
    <property type="component" value="Unassembled WGS sequence"/>
</dbReference>
<dbReference type="RefSeq" id="WP_118546761.1">
    <property type="nucleotide sequence ID" value="NZ_VUMU01000014.1"/>
</dbReference>
<accession>A0A6L5YL71</accession>
<protein>
    <submittedName>
        <fullName evidence="2">Type II toxin-antitoxin system HicB family antitoxin</fullName>
    </submittedName>
</protein>
<sequence>MSKYVYPAIFTSEPDGGYSVYFPDLEGCYTCGDTLADALFMAEDALALILYGYEKDQRPIPQPSKMSDIKVTADSFLSMVACDTLEYRKRFNNKAVKKTLTIPEWLNEAAVAMNINFSQVLQDALLQRISPQ</sequence>
<dbReference type="PANTHER" id="PTHR34504">
    <property type="entry name" value="ANTITOXIN HICB"/>
    <property type="match status" value="1"/>
</dbReference>
<dbReference type="EMBL" id="VUMU01000014">
    <property type="protein sequence ID" value="MST58700.1"/>
    <property type="molecule type" value="Genomic_DNA"/>
</dbReference>
<reference evidence="2 3" key="1">
    <citation type="submission" date="2019-08" db="EMBL/GenBank/DDBJ databases">
        <title>In-depth cultivation of the pig gut microbiome towards novel bacterial diversity and tailored functional studies.</title>
        <authorList>
            <person name="Wylensek D."/>
            <person name="Hitch T.C.A."/>
            <person name="Clavel T."/>
        </authorList>
    </citation>
    <scope>NUCLEOTIDE SEQUENCE [LARGE SCALE GENOMIC DNA]</scope>
    <source>
        <strain evidence="2 3">WCA3-601-WT-6H</strain>
    </source>
</reference>
<comment type="caution">
    <text evidence="2">The sequence shown here is derived from an EMBL/GenBank/DDBJ whole genome shotgun (WGS) entry which is preliminary data.</text>
</comment>
<dbReference type="InterPro" id="IPR035069">
    <property type="entry name" value="TTHA1013/TTHA0281-like"/>
</dbReference>
<dbReference type="InterPro" id="IPR031807">
    <property type="entry name" value="HicB-like"/>
</dbReference>
<dbReference type="InterPro" id="IPR051404">
    <property type="entry name" value="TA_system_antitoxin"/>
</dbReference>
<organism evidence="2 3">
    <name type="scientific">Waltera intestinalis</name>
    <dbReference type="NCBI Taxonomy" id="2606635"/>
    <lineage>
        <taxon>Bacteria</taxon>
        <taxon>Bacillati</taxon>
        <taxon>Bacillota</taxon>
        <taxon>Clostridia</taxon>
        <taxon>Lachnospirales</taxon>
        <taxon>Lachnospiraceae</taxon>
        <taxon>Waltera</taxon>
    </lineage>
</organism>
<dbReference type="Pfam" id="PF15919">
    <property type="entry name" value="HicB_lk_antitox"/>
    <property type="match status" value="1"/>
</dbReference>
<evidence type="ECO:0000313" key="3">
    <source>
        <dbReference type="Proteomes" id="UP000476055"/>
    </source>
</evidence>
<dbReference type="Gene3D" id="3.30.160.250">
    <property type="match status" value="1"/>
</dbReference>
<dbReference type="PANTHER" id="PTHR34504:SF4">
    <property type="entry name" value="ANTITOXIN HICB"/>
    <property type="match status" value="1"/>
</dbReference>
<name>A0A6L5YL71_9FIRM</name>
<gene>
    <name evidence="2" type="ORF">FYJ59_10715</name>
</gene>
<evidence type="ECO:0000259" key="1">
    <source>
        <dbReference type="Pfam" id="PF15919"/>
    </source>
</evidence>
<evidence type="ECO:0000313" key="2">
    <source>
        <dbReference type="EMBL" id="MST58700.1"/>
    </source>
</evidence>
<keyword evidence="3" id="KW-1185">Reference proteome</keyword>
<proteinExistence type="predicted"/>
<dbReference type="AlphaFoldDB" id="A0A6L5YL71"/>
<dbReference type="SUPFAM" id="SSF143100">
    <property type="entry name" value="TTHA1013/TTHA0281-like"/>
    <property type="match status" value="1"/>
</dbReference>
<feature type="domain" description="HicB-like antitoxin of toxin-antitoxin system" evidence="1">
    <location>
        <begin position="6"/>
        <end position="106"/>
    </location>
</feature>